<evidence type="ECO:0000256" key="1">
    <source>
        <dbReference type="ARBA" id="ARBA00022603"/>
    </source>
</evidence>
<reference evidence="6 7" key="2">
    <citation type="journal article" date="2010" name="Stand. Genomic Sci.">
        <title>Complete genome sequence of Desulfohalobium retbaense type strain (HR(100)).</title>
        <authorList>
            <person name="Spring S."/>
            <person name="Nolan M."/>
            <person name="Lapidus A."/>
            <person name="Glavina Del Rio T."/>
            <person name="Copeland A."/>
            <person name="Tice H."/>
            <person name="Cheng J.F."/>
            <person name="Lucas S."/>
            <person name="Land M."/>
            <person name="Chen F."/>
            <person name="Bruce D."/>
            <person name="Goodwin L."/>
            <person name="Pitluck S."/>
            <person name="Ivanova N."/>
            <person name="Mavromatis K."/>
            <person name="Mikhailova N."/>
            <person name="Pati A."/>
            <person name="Chen A."/>
            <person name="Palaniappan K."/>
            <person name="Hauser L."/>
            <person name="Chang Y.J."/>
            <person name="Jeffries C.D."/>
            <person name="Munk C."/>
            <person name="Kiss H."/>
            <person name="Chain P."/>
            <person name="Han C."/>
            <person name="Brettin T."/>
            <person name="Detter J.C."/>
            <person name="Schuler E."/>
            <person name="Goker M."/>
            <person name="Rohde M."/>
            <person name="Bristow J."/>
            <person name="Eisen J.A."/>
            <person name="Markowitz V."/>
            <person name="Hugenholtz P."/>
            <person name="Kyrpides N.C."/>
            <person name="Klenk H.P."/>
        </authorList>
    </citation>
    <scope>NUCLEOTIDE SEQUENCE [LARGE SCALE GENOMIC DNA]</scope>
    <source>
        <strain evidence="7">ATCC 49802 / DSM 20745 / S 6022</strain>
    </source>
</reference>
<dbReference type="PANTHER" id="PTHR43712:SF2">
    <property type="entry name" value="O-METHYLTRANSFERASE CICE"/>
    <property type="match status" value="1"/>
</dbReference>
<dbReference type="InterPro" id="IPR029063">
    <property type="entry name" value="SAM-dependent_MTases_sf"/>
</dbReference>
<evidence type="ECO:0000313" key="6">
    <source>
        <dbReference type="EMBL" id="ACZ38298.1"/>
    </source>
</evidence>
<keyword evidence="7" id="KW-1185">Reference proteome</keyword>
<evidence type="ECO:0000256" key="3">
    <source>
        <dbReference type="ARBA" id="ARBA00022691"/>
    </source>
</evidence>
<evidence type="ECO:0000259" key="4">
    <source>
        <dbReference type="Pfam" id="PF00891"/>
    </source>
</evidence>
<evidence type="ECO:0000259" key="5">
    <source>
        <dbReference type="Pfam" id="PF08100"/>
    </source>
</evidence>
<dbReference type="GO" id="GO:0008171">
    <property type="term" value="F:O-methyltransferase activity"/>
    <property type="evidence" value="ECO:0007669"/>
    <property type="project" value="InterPro"/>
</dbReference>
<dbReference type="KEGG" id="sti:Sthe_0861"/>
<organism evidence="6 7">
    <name type="scientific">Sphaerobacter thermophilus (strain ATCC 49802 / DSM 20745 / KCCM 41009 / NCIMB 13125 / S 6022)</name>
    <dbReference type="NCBI Taxonomy" id="479434"/>
    <lineage>
        <taxon>Bacteria</taxon>
        <taxon>Pseudomonadati</taxon>
        <taxon>Thermomicrobiota</taxon>
        <taxon>Thermomicrobia</taxon>
        <taxon>Sphaerobacterales</taxon>
        <taxon>Sphaerobacterineae</taxon>
        <taxon>Sphaerobacteraceae</taxon>
        <taxon>Sphaerobacter</taxon>
    </lineage>
</organism>
<dbReference type="EMBL" id="CP001823">
    <property type="protein sequence ID" value="ACZ38298.1"/>
    <property type="molecule type" value="Genomic_DNA"/>
</dbReference>
<dbReference type="CDD" id="cd02440">
    <property type="entry name" value="AdoMet_MTases"/>
    <property type="match status" value="1"/>
</dbReference>
<accession>D1C231</accession>
<keyword evidence="1 6" id="KW-0489">Methyltransferase</keyword>
<name>D1C231_SPHTD</name>
<feature type="domain" description="O-methyltransferase C-terminal" evidence="4">
    <location>
        <begin position="130"/>
        <end position="318"/>
    </location>
</feature>
<dbReference type="HOGENOM" id="CLU_005533_4_1_0"/>
<dbReference type="Gene3D" id="1.10.10.10">
    <property type="entry name" value="Winged helix-like DNA-binding domain superfamily/Winged helix DNA-binding domain"/>
    <property type="match status" value="1"/>
</dbReference>
<dbReference type="InterPro" id="IPR012967">
    <property type="entry name" value="COMT_dimerisation"/>
</dbReference>
<keyword evidence="2 6" id="KW-0808">Transferase</keyword>
<dbReference type="GO" id="GO:0046983">
    <property type="term" value="F:protein dimerization activity"/>
    <property type="evidence" value="ECO:0007669"/>
    <property type="project" value="InterPro"/>
</dbReference>
<dbReference type="SUPFAM" id="SSF46785">
    <property type="entry name" value="Winged helix' DNA-binding domain"/>
    <property type="match status" value="1"/>
</dbReference>
<dbReference type="Proteomes" id="UP000002027">
    <property type="component" value="Chromosome 1"/>
</dbReference>
<dbReference type="RefSeq" id="WP_012871345.1">
    <property type="nucleotide sequence ID" value="NC_013523.1"/>
</dbReference>
<dbReference type="InterPro" id="IPR036388">
    <property type="entry name" value="WH-like_DNA-bd_sf"/>
</dbReference>
<dbReference type="PANTHER" id="PTHR43712">
    <property type="entry name" value="PUTATIVE (AFU_ORTHOLOGUE AFUA_4G14580)-RELATED"/>
    <property type="match status" value="1"/>
</dbReference>
<dbReference type="Pfam" id="PF00891">
    <property type="entry name" value="Methyltransf_2"/>
    <property type="match status" value="1"/>
</dbReference>
<keyword evidence="3" id="KW-0949">S-adenosyl-L-methionine</keyword>
<dbReference type="InterPro" id="IPR016461">
    <property type="entry name" value="COMT-like"/>
</dbReference>
<protein>
    <submittedName>
        <fullName evidence="6">O-methyltransferase family 2</fullName>
    </submittedName>
</protein>
<dbReference type="InterPro" id="IPR001077">
    <property type="entry name" value="COMT_C"/>
</dbReference>
<proteinExistence type="predicted"/>
<dbReference type="GO" id="GO:0032259">
    <property type="term" value="P:methylation"/>
    <property type="evidence" value="ECO:0007669"/>
    <property type="project" value="UniProtKB-KW"/>
</dbReference>
<reference evidence="7" key="1">
    <citation type="submission" date="2009-11" db="EMBL/GenBank/DDBJ databases">
        <title>The complete chromosome 1 of Sphaerobacter thermophilus DSM 20745.</title>
        <authorList>
            <person name="Lucas S."/>
            <person name="Copeland A."/>
            <person name="Lapidus A."/>
            <person name="Glavina del Rio T."/>
            <person name="Dalin E."/>
            <person name="Tice H."/>
            <person name="Bruce D."/>
            <person name="Goodwin L."/>
            <person name="Pitluck S."/>
            <person name="Kyrpides N."/>
            <person name="Mavromatis K."/>
            <person name="Ivanova N."/>
            <person name="Mikhailova N."/>
            <person name="LaButti K.M."/>
            <person name="Clum A."/>
            <person name="Sun H.I."/>
            <person name="Brettin T."/>
            <person name="Detter J.C."/>
            <person name="Han C."/>
            <person name="Larimer F."/>
            <person name="Land M."/>
            <person name="Hauser L."/>
            <person name="Markowitz V."/>
            <person name="Cheng J.F."/>
            <person name="Hugenholtz P."/>
            <person name="Woyke T."/>
            <person name="Wu D."/>
            <person name="Steenblock K."/>
            <person name="Schneider S."/>
            <person name="Pukall R."/>
            <person name="Goeker M."/>
            <person name="Klenk H.P."/>
            <person name="Eisen J.A."/>
        </authorList>
    </citation>
    <scope>NUCLEOTIDE SEQUENCE [LARGE SCALE GENOMIC DNA]</scope>
    <source>
        <strain evidence="7">ATCC 49802 / DSM 20745 / S 6022</strain>
    </source>
</reference>
<dbReference type="PROSITE" id="PS51683">
    <property type="entry name" value="SAM_OMT_II"/>
    <property type="match status" value="1"/>
</dbReference>
<dbReference type="InterPro" id="IPR036390">
    <property type="entry name" value="WH_DNA-bd_sf"/>
</dbReference>
<dbReference type="Pfam" id="PF08100">
    <property type="entry name" value="Dimerisation"/>
    <property type="match status" value="1"/>
</dbReference>
<dbReference type="AlphaFoldDB" id="D1C231"/>
<sequence length="341" mass="36069">MEQATPFDHSRRIMDLLRGYREARVLISFAELGIGDALADGPLSAEAVADAIGADPGATARFLNAARFLGLVEQDGDTYRLTPLAADTLTSGGASSVLNFARREAAFYRRWAHLTDAVKIGGRPAASLQEEQDPNWVRDFTLALYDTARIAAPGITAALTPFIEGLGRPARVIDVGGGHGGYSIDLARRFPDLEATVFDLPPVIEVTREIVAASGVGDRVSVVAGDFHQDPLGTGYDLALVFGVLVGEDREGSVRLLRTVRDALAPGGVAAVRSHHAGRRGEPSLNGALFDLQMLLSTRGGAAHEVADTADWLREAGFTEVETLDLPAPATGILLIARAPA</sequence>
<dbReference type="InParanoid" id="D1C231"/>
<dbReference type="Gene3D" id="3.40.50.150">
    <property type="entry name" value="Vaccinia Virus protein VP39"/>
    <property type="match status" value="1"/>
</dbReference>
<dbReference type="eggNOG" id="COG2519">
    <property type="taxonomic scope" value="Bacteria"/>
</dbReference>
<evidence type="ECO:0000313" key="7">
    <source>
        <dbReference type="Proteomes" id="UP000002027"/>
    </source>
</evidence>
<feature type="domain" description="O-methyltransferase dimerisation" evidence="5">
    <location>
        <begin position="14"/>
        <end position="90"/>
    </location>
</feature>
<dbReference type="STRING" id="479434.Sthe_0861"/>
<dbReference type="PIRSF" id="PIRSF005739">
    <property type="entry name" value="O-mtase"/>
    <property type="match status" value="1"/>
</dbReference>
<evidence type="ECO:0000256" key="2">
    <source>
        <dbReference type="ARBA" id="ARBA00022679"/>
    </source>
</evidence>
<dbReference type="SUPFAM" id="SSF53335">
    <property type="entry name" value="S-adenosyl-L-methionine-dependent methyltransferases"/>
    <property type="match status" value="1"/>
</dbReference>
<gene>
    <name evidence="6" type="ordered locus">Sthe_0861</name>
</gene>